<dbReference type="AlphaFoldDB" id="A0A0E9PPS5"/>
<proteinExistence type="predicted"/>
<reference evidence="1" key="2">
    <citation type="journal article" date="2015" name="Fish Shellfish Immunol.">
        <title>Early steps in the European eel (Anguilla anguilla)-Vibrio vulnificus interaction in the gills: Role of the RtxA13 toxin.</title>
        <authorList>
            <person name="Callol A."/>
            <person name="Pajuelo D."/>
            <person name="Ebbesson L."/>
            <person name="Teles M."/>
            <person name="MacKenzie S."/>
            <person name="Amaro C."/>
        </authorList>
    </citation>
    <scope>NUCLEOTIDE SEQUENCE</scope>
</reference>
<reference evidence="1" key="1">
    <citation type="submission" date="2014-11" db="EMBL/GenBank/DDBJ databases">
        <authorList>
            <person name="Amaro Gonzalez C."/>
        </authorList>
    </citation>
    <scope>NUCLEOTIDE SEQUENCE</scope>
</reference>
<protein>
    <submittedName>
        <fullName evidence="1">Uncharacterized protein</fullName>
    </submittedName>
</protein>
<name>A0A0E9PPS5_ANGAN</name>
<dbReference type="EMBL" id="GBXM01101931">
    <property type="protein sequence ID" value="JAH06646.1"/>
    <property type="molecule type" value="Transcribed_RNA"/>
</dbReference>
<organism evidence="1">
    <name type="scientific">Anguilla anguilla</name>
    <name type="common">European freshwater eel</name>
    <name type="synonym">Muraena anguilla</name>
    <dbReference type="NCBI Taxonomy" id="7936"/>
    <lineage>
        <taxon>Eukaryota</taxon>
        <taxon>Metazoa</taxon>
        <taxon>Chordata</taxon>
        <taxon>Craniata</taxon>
        <taxon>Vertebrata</taxon>
        <taxon>Euteleostomi</taxon>
        <taxon>Actinopterygii</taxon>
        <taxon>Neopterygii</taxon>
        <taxon>Teleostei</taxon>
        <taxon>Anguilliformes</taxon>
        <taxon>Anguillidae</taxon>
        <taxon>Anguilla</taxon>
    </lineage>
</organism>
<accession>A0A0E9PPS5</accession>
<evidence type="ECO:0000313" key="1">
    <source>
        <dbReference type="EMBL" id="JAH06646.1"/>
    </source>
</evidence>
<sequence length="31" mass="3690">MYTVGLCILFFTEFGVIIHLYGKFRNFAFLE</sequence>